<dbReference type="PROSITE" id="PS51257">
    <property type="entry name" value="PROKAR_LIPOPROTEIN"/>
    <property type="match status" value="1"/>
</dbReference>
<evidence type="ECO:0000256" key="3">
    <source>
        <dbReference type="ARBA" id="ARBA00022801"/>
    </source>
</evidence>
<evidence type="ECO:0000313" key="6">
    <source>
        <dbReference type="EMBL" id="QLD23342.1"/>
    </source>
</evidence>
<dbReference type="AlphaFoldDB" id="A0A7H8XHL7"/>
<evidence type="ECO:0000256" key="2">
    <source>
        <dbReference type="ARBA" id="ARBA00022729"/>
    </source>
</evidence>
<evidence type="ECO:0000259" key="5">
    <source>
        <dbReference type="Pfam" id="PF08386"/>
    </source>
</evidence>
<evidence type="ECO:0000259" key="4">
    <source>
        <dbReference type="Pfam" id="PF00561"/>
    </source>
</evidence>
<dbReference type="InterPro" id="IPR013595">
    <property type="entry name" value="Pept_S33_TAP-like_C"/>
</dbReference>
<keyword evidence="2" id="KW-0732">Signal</keyword>
<dbReference type="Pfam" id="PF08386">
    <property type="entry name" value="Abhydrolase_4"/>
    <property type="match status" value="1"/>
</dbReference>
<dbReference type="EMBL" id="CP058322">
    <property type="protein sequence ID" value="QLD23342.1"/>
    <property type="molecule type" value="Genomic_DNA"/>
</dbReference>
<dbReference type="Gene3D" id="3.40.50.1820">
    <property type="entry name" value="alpha/beta hydrolase"/>
    <property type="match status" value="1"/>
</dbReference>
<proteinExistence type="inferred from homology"/>
<dbReference type="InterPro" id="IPR000073">
    <property type="entry name" value="AB_hydrolase_1"/>
</dbReference>
<dbReference type="Pfam" id="PF00561">
    <property type="entry name" value="Abhydrolase_1"/>
    <property type="match status" value="1"/>
</dbReference>
<organism evidence="6 7">
    <name type="scientific">Micromonospora carbonacea</name>
    <dbReference type="NCBI Taxonomy" id="47853"/>
    <lineage>
        <taxon>Bacteria</taxon>
        <taxon>Bacillati</taxon>
        <taxon>Actinomycetota</taxon>
        <taxon>Actinomycetes</taxon>
        <taxon>Micromonosporales</taxon>
        <taxon>Micromonosporaceae</taxon>
        <taxon>Micromonospora</taxon>
    </lineage>
</organism>
<dbReference type="PANTHER" id="PTHR43248:SF29">
    <property type="entry name" value="TRIPEPTIDYL AMINOPEPTIDASE"/>
    <property type="match status" value="1"/>
</dbReference>
<dbReference type="GO" id="GO:0016787">
    <property type="term" value="F:hydrolase activity"/>
    <property type="evidence" value="ECO:0007669"/>
    <property type="project" value="UniProtKB-KW"/>
</dbReference>
<sequence>MLRTRRSAAGGPASVGLRRAVGATLAAAVACTFLAGAPGAARADPAAEPTVRPTSGSTASGPIRWAPCPADGSAECGTLSLPVDWADPAGQRFDLALARRPATDPAARVGVLFFGPGGPGDSGVQKVVESVRFSAEQRRRFDIVSFDPRGVGRSNPVVCAADLLARVPQVITDQAQFDATARDNAELRADCRVRTGPVFDHLDTRSAVRDLDAVRAALGEERLTFHGSSYGTLLGAQYADEYPHRVRAMVLESVIDHSLPMRPFLASQAVAAQDSFDEFVAWCDRSVECALHGQDVRARWAELLDRAERGELPDPTLTPFALTARAQRDLYGPYWTVLADRIATWSAAPAPAVATAGPGAAATAASPLAVFCQDWSLPVGDYAEYARLLRRLAALAPDVRYPLVVQALALCLGAPVGNPQHRLRGRTDVPVLVAATRHDPVSEFDRAAAVARQLRGVLLAYEGWGHGSYTTSPCMGSAIDRYLVDLTPPAPTTHCPALTPR</sequence>
<dbReference type="KEGG" id="mcab:HXZ27_03120"/>
<dbReference type="Proteomes" id="UP000509335">
    <property type="component" value="Chromosome"/>
</dbReference>
<protein>
    <submittedName>
        <fullName evidence="6">Alpha/beta fold hydrolase</fullName>
    </submittedName>
</protein>
<dbReference type="InterPro" id="IPR051601">
    <property type="entry name" value="Serine_prot/Carboxylest_S33"/>
</dbReference>
<accession>A0A7H8XHL7</accession>
<dbReference type="PANTHER" id="PTHR43248">
    <property type="entry name" value="2-SUCCINYL-6-HYDROXY-2,4-CYCLOHEXADIENE-1-CARBOXYLATE SYNTHASE"/>
    <property type="match status" value="1"/>
</dbReference>
<reference evidence="6 7" key="1">
    <citation type="submission" date="2020-07" db="EMBL/GenBank/DDBJ databases">
        <title>A bifunctional nitrone conjugated secondary metabolite targeting the ribosome.</title>
        <authorList>
            <person name="Limbrick E.M."/>
            <person name="Graf M."/>
            <person name="Derewacz D.K."/>
            <person name="Nguyen F."/>
            <person name="Spraggins J.M."/>
            <person name="Wieland M."/>
            <person name="Ynigez-Gutierrez A.E."/>
            <person name="Reisman B.J."/>
            <person name="Zinshteyn B."/>
            <person name="McCulloch K."/>
            <person name="Iverson T.M."/>
            <person name="Green R."/>
            <person name="Wilson D.N."/>
            <person name="Bachmann B.O."/>
        </authorList>
    </citation>
    <scope>NUCLEOTIDE SEQUENCE [LARGE SCALE GENOMIC DNA]</scope>
    <source>
        <strain evidence="7">aurantiaca</strain>
    </source>
</reference>
<feature type="domain" description="Peptidase S33 tripeptidyl aminopeptidase-like C-terminal" evidence="5">
    <location>
        <begin position="407"/>
        <end position="495"/>
    </location>
</feature>
<keyword evidence="3 6" id="KW-0378">Hydrolase</keyword>
<dbReference type="SUPFAM" id="SSF53474">
    <property type="entry name" value="alpha/beta-Hydrolases"/>
    <property type="match status" value="1"/>
</dbReference>
<feature type="domain" description="AB hydrolase-1" evidence="4">
    <location>
        <begin position="112"/>
        <end position="295"/>
    </location>
</feature>
<gene>
    <name evidence="6" type="ORF">HXZ27_03120</name>
</gene>
<dbReference type="InterPro" id="IPR029058">
    <property type="entry name" value="AB_hydrolase_fold"/>
</dbReference>
<comment type="similarity">
    <text evidence="1">Belongs to the peptidase S33 family.</text>
</comment>
<name>A0A7H8XHL7_9ACTN</name>
<evidence type="ECO:0000313" key="7">
    <source>
        <dbReference type="Proteomes" id="UP000509335"/>
    </source>
</evidence>
<evidence type="ECO:0000256" key="1">
    <source>
        <dbReference type="ARBA" id="ARBA00010088"/>
    </source>
</evidence>